<keyword evidence="2" id="KW-0238">DNA-binding</keyword>
<dbReference type="Proteomes" id="UP000582646">
    <property type="component" value="Unassembled WGS sequence"/>
</dbReference>
<protein>
    <submittedName>
        <fullName evidence="5">AraC family transcriptional regulator</fullName>
    </submittedName>
</protein>
<dbReference type="PANTHER" id="PTHR46796:SF7">
    <property type="entry name" value="ARAC FAMILY TRANSCRIPTIONAL REGULATOR"/>
    <property type="match status" value="1"/>
</dbReference>
<proteinExistence type="predicted"/>
<reference evidence="5 6" key="1">
    <citation type="submission" date="2020-04" db="EMBL/GenBank/DDBJ databases">
        <title>MicrobeNet Type strains.</title>
        <authorList>
            <person name="Nicholson A.C."/>
        </authorList>
    </citation>
    <scope>NUCLEOTIDE SEQUENCE [LARGE SCALE GENOMIC DNA]</scope>
    <source>
        <strain evidence="5 6">DSM 44113</strain>
    </source>
</reference>
<name>A0A846WUN5_9ACTN</name>
<sequence length="298" mass="32009">MTDPLSQVVQLLRPRGVVSKRISGAGAWGVRYAAFGHPGFAVVLEGSCRLAVAGAREIILNRGDFVLLPATPAFDLSGFDDVNPIQVDPRGLSGDVDADYSGGLEPEVRILGGSFVFDSPDTSLLCSLLPPIVHVSGVERFQPLVSLVADEAVQDRPGRDLVLSRLVEILLVESLRTVSAPEAPVGLLRGLADPRIAPAVGQMHQRIDKPWTVSELSEVASLSRSAFFTRFTRCVGVPPMEYLTAWRMAVARDLLRHEDIGVAEVGSRVGYGSASAFSTAFTRYTGEPPRAYVRRSAG</sequence>
<dbReference type="PROSITE" id="PS01124">
    <property type="entry name" value="HTH_ARAC_FAMILY_2"/>
    <property type="match status" value="1"/>
</dbReference>
<dbReference type="InterPro" id="IPR018060">
    <property type="entry name" value="HTH_AraC"/>
</dbReference>
<dbReference type="RefSeq" id="WP_168543919.1">
    <property type="nucleotide sequence ID" value="NZ_BAAAKS010000031.1"/>
</dbReference>
<organism evidence="5 6">
    <name type="scientific">Tsukamurella spumae</name>
    <dbReference type="NCBI Taxonomy" id="44753"/>
    <lineage>
        <taxon>Bacteria</taxon>
        <taxon>Bacillati</taxon>
        <taxon>Actinomycetota</taxon>
        <taxon>Actinomycetes</taxon>
        <taxon>Mycobacteriales</taxon>
        <taxon>Tsukamurellaceae</taxon>
        <taxon>Tsukamurella</taxon>
    </lineage>
</organism>
<evidence type="ECO:0000256" key="1">
    <source>
        <dbReference type="ARBA" id="ARBA00023015"/>
    </source>
</evidence>
<dbReference type="SUPFAM" id="SSF46689">
    <property type="entry name" value="Homeodomain-like"/>
    <property type="match status" value="2"/>
</dbReference>
<dbReference type="GO" id="GO:0043565">
    <property type="term" value="F:sequence-specific DNA binding"/>
    <property type="evidence" value="ECO:0007669"/>
    <property type="project" value="InterPro"/>
</dbReference>
<comment type="caution">
    <text evidence="5">The sequence shown here is derived from an EMBL/GenBank/DDBJ whole genome shotgun (WGS) entry which is preliminary data.</text>
</comment>
<evidence type="ECO:0000256" key="2">
    <source>
        <dbReference type="ARBA" id="ARBA00023125"/>
    </source>
</evidence>
<dbReference type="Pfam" id="PF12852">
    <property type="entry name" value="Cupin_6"/>
    <property type="match status" value="1"/>
</dbReference>
<dbReference type="InterPro" id="IPR032783">
    <property type="entry name" value="AraC_lig"/>
</dbReference>
<dbReference type="Pfam" id="PF12833">
    <property type="entry name" value="HTH_18"/>
    <property type="match status" value="1"/>
</dbReference>
<feature type="domain" description="HTH araC/xylS-type" evidence="4">
    <location>
        <begin position="197"/>
        <end position="295"/>
    </location>
</feature>
<evidence type="ECO:0000313" key="6">
    <source>
        <dbReference type="Proteomes" id="UP000582646"/>
    </source>
</evidence>
<keyword evidence="3" id="KW-0804">Transcription</keyword>
<dbReference type="SMART" id="SM00342">
    <property type="entry name" value="HTH_ARAC"/>
    <property type="match status" value="1"/>
</dbReference>
<accession>A0A846WUN5</accession>
<keyword evidence="1" id="KW-0805">Transcription regulation</keyword>
<dbReference type="InterPro" id="IPR009057">
    <property type="entry name" value="Homeodomain-like_sf"/>
</dbReference>
<evidence type="ECO:0000313" key="5">
    <source>
        <dbReference type="EMBL" id="NKY16788.1"/>
    </source>
</evidence>
<dbReference type="InterPro" id="IPR050204">
    <property type="entry name" value="AraC_XylS_family_regulators"/>
</dbReference>
<gene>
    <name evidence="5" type="ORF">HF999_00120</name>
</gene>
<evidence type="ECO:0000256" key="3">
    <source>
        <dbReference type="ARBA" id="ARBA00023163"/>
    </source>
</evidence>
<dbReference type="PANTHER" id="PTHR46796">
    <property type="entry name" value="HTH-TYPE TRANSCRIPTIONAL ACTIVATOR RHAS-RELATED"/>
    <property type="match status" value="1"/>
</dbReference>
<keyword evidence="6" id="KW-1185">Reference proteome</keyword>
<dbReference type="EMBL" id="JAAXOQ010000001">
    <property type="protein sequence ID" value="NKY16788.1"/>
    <property type="molecule type" value="Genomic_DNA"/>
</dbReference>
<dbReference type="InterPro" id="IPR018062">
    <property type="entry name" value="HTH_AraC-typ_CS"/>
</dbReference>
<dbReference type="AlphaFoldDB" id="A0A846WUN5"/>
<dbReference type="Gene3D" id="1.10.10.60">
    <property type="entry name" value="Homeodomain-like"/>
    <property type="match status" value="1"/>
</dbReference>
<dbReference type="GO" id="GO:0003700">
    <property type="term" value="F:DNA-binding transcription factor activity"/>
    <property type="evidence" value="ECO:0007669"/>
    <property type="project" value="InterPro"/>
</dbReference>
<evidence type="ECO:0000259" key="4">
    <source>
        <dbReference type="PROSITE" id="PS01124"/>
    </source>
</evidence>
<dbReference type="PROSITE" id="PS00041">
    <property type="entry name" value="HTH_ARAC_FAMILY_1"/>
    <property type="match status" value="1"/>
</dbReference>